<dbReference type="SUPFAM" id="SSF49464">
    <property type="entry name" value="Carboxypeptidase regulatory domain-like"/>
    <property type="match status" value="1"/>
</dbReference>
<dbReference type="eggNOG" id="ENOG5033UMT">
    <property type="taxonomic scope" value="Bacteria"/>
</dbReference>
<reference evidence="1 2" key="1">
    <citation type="submission" date="2013-02" db="EMBL/GenBank/DDBJ databases">
        <title>Draft genome sequence of Amycolatopsis vancoresmycina strain DSM 44592T.</title>
        <authorList>
            <person name="Kumar S."/>
            <person name="Kaur N."/>
            <person name="Kaur C."/>
            <person name="Raghava G.P.S."/>
            <person name="Mayilraj S."/>
        </authorList>
    </citation>
    <scope>NUCLEOTIDE SEQUENCE [LARGE SCALE GENOMIC DNA]</scope>
    <source>
        <strain evidence="1 2">DSM 44592</strain>
    </source>
</reference>
<dbReference type="AlphaFoldDB" id="R1FRP7"/>
<dbReference type="RefSeq" id="WP_004561204.1">
    <property type="nucleotide sequence ID" value="NZ_AOUO01000689.1"/>
</dbReference>
<proteinExistence type="predicted"/>
<evidence type="ECO:0008006" key="3">
    <source>
        <dbReference type="Google" id="ProtNLM"/>
    </source>
</evidence>
<gene>
    <name evidence="1" type="ORF">H480_40135</name>
</gene>
<comment type="caution">
    <text evidence="1">The sequence shown here is derived from an EMBL/GenBank/DDBJ whole genome shotgun (WGS) entry which is preliminary data.</text>
</comment>
<dbReference type="EMBL" id="AOUO01000689">
    <property type="protein sequence ID" value="EOD62078.1"/>
    <property type="molecule type" value="Genomic_DNA"/>
</dbReference>
<accession>R1FRP7</accession>
<evidence type="ECO:0000313" key="2">
    <source>
        <dbReference type="Proteomes" id="UP000014139"/>
    </source>
</evidence>
<keyword evidence="2" id="KW-1185">Reference proteome</keyword>
<name>R1FRP7_9PSEU</name>
<dbReference type="OrthoDB" id="4152215at2"/>
<evidence type="ECO:0000313" key="1">
    <source>
        <dbReference type="EMBL" id="EOD62078.1"/>
    </source>
</evidence>
<dbReference type="Proteomes" id="UP000014139">
    <property type="component" value="Unassembled WGS sequence"/>
</dbReference>
<sequence length="161" mass="17268">GAAQAQRHRARFEAAGYRPLYPADGEPFDAGTAGVEFTAPGEGTPAPRLVRLLPSETFAYPPGVRTVHGVVVDAATRNPVANALVEARGRTSVDLVPWQERTLTGALGAFRLALRWDGEAGDGNTETFRLEATERPGRTGSLEVRLPADAGTRHVIEIREQ</sequence>
<dbReference type="PATRIC" id="fig|1292037.4.peg.7527"/>
<feature type="non-terminal residue" evidence="1">
    <location>
        <position position="1"/>
    </location>
</feature>
<dbReference type="InterPro" id="IPR008969">
    <property type="entry name" value="CarboxyPept-like_regulatory"/>
</dbReference>
<organism evidence="1 2">
    <name type="scientific">Amycolatopsis vancoresmycina DSM 44592</name>
    <dbReference type="NCBI Taxonomy" id="1292037"/>
    <lineage>
        <taxon>Bacteria</taxon>
        <taxon>Bacillati</taxon>
        <taxon>Actinomycetota</taxon>
        <taxon>Actinomycetes</taxon>
        <taxon>Pseudonocardiales</taxon>
        <taxon>Pseudonocardiaceae</taxon>
        <taxon>Amycolatopsis</taxon>
    </lineage>
</organism>
<protein>
    <recommendedName>
        <fullName evidence="3">Carboxypeptidase regulatory-like domain-containing protein</fullName>
    </recommendedName>
</protein>